<sequence length="406" mass="43787">MTSSGIGVVGTGISGLTLALRLRQLGVDVTLYTEKTADQMRGGRLPNTVARMWRTRERERTMGCEHFAVEGSFATTAKISLKGAPPLEFRGVLDEPFHAVDFRLLLPALLDDYTSRGGRLVVTEPSPGAAEVEKWSAAHELIVVAAGRRSVAELFPRDETRSPHVAPQRSLLAGLYTGVTLAGFSYNVSPGCGEIFQMPMWTREGLAAGMMVEAVPGGPLEPVTRLSYRDDPRGFVRTLLDTLTEHAPRIAERVDPGSFAPLGPDDLLQGAVTPVVRTPVAKLSTGRIALAVGDAWITNDPVTGQGANLGSHCAWVAAEAIAQGGPYDETFAMSVAEEMWKMAGPVTEWANAFLQPPPEHVLRLLIGAATDQYLADHFVNMFADPIYAWSILSDPEKTESLLTSRP</sequence>
<dbReference type="EMBL" id="JBHSFN010000033">
    <property type="protein sequence ID" value="MFC4591484.1"/>
    <property type="molecule type" value="Genomic_DNA"/>
</dbReference>
<feature type="domain" description="Styrene monooxygenase StyA putative substrate binding" evidence="1">
    <location>
        <begin position="147"/>
        <end position="253"/>
    </location>
</feature>
<proteinExistence type="predicted"/>
<dbReference type="InterPro" id="IPR041654">
    <property type="entry name" value="StyA_sbd"/>
</dbReference>
<dbReference type="Proteomes" id="UP001595891">
    <property type="component" value="Unassembled WGS sequence"/>
</dbReference>
<dbReference type="Gene3D" id="6.10.250.650">
    <property type="match status" value="1"/>
</dbReference>
<gene>
    <name evidence="2" type="ORF">ACFO8L_35690</name>
</gene>
<accession>A0ABV9ERR6</accession>
<keyword evidence="3" id="KW-1185">Reference proteome</keyword>
<dbReference type="SUPFAM" id="SSF51905">
    <property type="entry name" value="FAD/NAD(P)-binding domain"/>
    <property type="match status" value="1"/>
</dbReference>
<organism evidence="2 3">
    <name type="scientific">Sphaerisporangium corydalis</name>
    <dbReference type="NCBI Taxonomy" id="1441875"/>
    <lineage>
        <taxon>Bacteria</taxon>
        <taxon>Bacillati</taxon>
        <taxon>Actinomycetota</taxon>
        <taxon>Actinomycetes</taxon>
        <taxon>Streptosporangiales</taxon>
        <taxon>Streptosporangiaceae</taxon>
        <taxon>Sphaerisporangium</taxon>
    </lineage>
</organism>
<evidence type="ECO:0000259" key="1">
    <source>
        <dbReference type="Pfam" id="PF17885"/>
    </source>
</evidence>
<dbReference type="InterPro" id="IPR036188">
    <property type="entry name" value="FAD/NAD-bd_sf"/>
</dbReference>
<name>A0ABV9ERR6_9ACTN</name>
<reference evidence="3" key="1">
    <citation type="journal article" date="2019" name="Int. J. Syst. Evol. Microbiol.">
        <title>The Global Catalogue of Microorganisms (GCM) 10K type strain sequencing project: providing services to taxonomists for standard genome sequencing and annotation.</title>
        <authorList>
            <consortium name="The Broad Institute Genomics Platform"/>
            <consortium name="The Broad Institute Genome Sequencing Center for Infectious Disease"/>
            <person name="Wu L."/>
            <person name="Ma J."/>
        </authorList>
    </citation>
    <scope>NUCLEOTIDE SEQUENCE [LARGE SCALE GENOMIC DNA]</scope>
    <source>
        <strain evidence="3">CCUG 49560</strain>
    </source>
</reference>
<dbReference type="Gene3D" id="3.30.9.40">
    <property type="match status" value="1"/>
</dbReference>
<protein>
    <submittedName>
        <fullName evidence="2">Styrene monooxygenase/indole monooxygenase family protein</fullName>
    </submittedName>
</protein>
<keyword evidence="2" id="KW-0560">Oxidoreductase</keyword>
<keyword evidence="2" id="KW-0503">Monooxygenase</keyword>
<dbReference type="GO" id="GO:0004497">
    <property type="term" value="F:monooxygenase activity"/>
    <property type="evidence" value="ECO:0007669"/>
    <property type="project" value="UniProtKB-KW"/>
</dbReference>
<dbReference type="Pfam" id="PF17885">
    <property type="entry name" value="Smoa_sbd"/>
    <property type="match status" value="1"/>
</dbReference>
<evidence type="ECO:0000313" key="3">
    <source>
        <dbReference type="Proteomes" id="UP001595891"/>
    </source>
</evidence>
<dbReference type="PRINTS" id="PR00420">
    <property type="entry name" value="RNGMNOXGNASE"/>
</dbReference>
<dbReference type="RefSeq" id="WP_262847203.1">
    <property type="nucleotide sequence ID" value="NZ_JANZYP010000059.1"/>
</dbReference>
<evidence type="ECO:0000313" key="2">
    <source>
        <dbReference type="EMBL" id="MFC4591484.1"/>
    </source>
</evidence>
<comment type="caution">
    <text evidence="2">The sequence shown here is derived from an EMBL/GenBank/DDBJ whole genome shotgun (WGS) entry which is preliminary data.</text>
</comment>
<dbReference type="Gene3D" id="3.50.50.60">
    <property type="entry name" value="FAD/NAD(P)-binding domain"/>
    <property type="match status" value="2"/>
</dbReference>